<proteinExistence type="predicted"/>
<evidence type="ECO:0000313" key="3">
    <source>
        <dbReference type="Proteomes" id="UP001283341"/>
    </source>
</evidence>
<dbReference type="PANTHER" id="PTHR13237:SF9">
    <property type="entry name" value="NEUROGUIDIN"/>
    <property type="match status" value="1"/>
</dbReference>
<feature type="compositionally biased region" description="Acidic residues" evidence="1">
    <location>
        <begin position="136"/>
        <end position="151"/>
    </location>
</feature>
<feature type="region of interest" description="Disordered" evidence="1">
    <location>
        <begin position="177"/>
        <end position="223"/>
    </location>
</feature>
<dbReference type="Proteomes" id="UP001283341">
    <property type="component" value="Unassembled WGS sequence"/>
</dbReference>
<evidence type="ECO:0000256" key="1">
    <source>
        <dbReference type="SAM" id="MobiDB-lite"/>
    </source>
</evidence>
<feature type="compositionally biased region" description="Basic and acidic residues" evidence="1">
    <location>
        <begin position="360"/>
        <end position="374"/>
    </location>
</feature>
<feature type="region of interest" description="Disordered" evidence="1">
    <location>
        <begin position="249"/>
        <end position="303"/>
    </location>
</feature>
<feature type="compositionally biased region" description="Basic and acidic residues" evidence="1">
    <location>
        <begin position="261"/>
        <end position="295"/>
    </location>
</feature>
<organism evidence="2 3">
    <name type="scientific">Apodospora peruviana</name>
    <dbReference type="NCBI Taxonomy" id="516989"/>
    <lineage>
        <taxon>Eukaryota</taxon>
        <taxon>Fungi</taxon>
        <taxon>Dikarya</taxon>
        <taxon>Ascomycota</taxon>
        <taxon>Pezizomycotina</taxon>
        <taxon>Sordariomycetes</taxon>
        <taxon>Sordariomycetidae</taxon>
        <taxon>Sordariales</taxon>
        <taxon>Lasiosphaeriaceae</taxon>
        <taxon>Apodospora</taxon>
    </lineage>
</organism>
<dbReference type="AlphaFoldDB" id="A0AAE0HUS5"/>
<dbReference type="Pfam" id="PF04000">
    <property type="entry name" value="Sas10_Utp3"/>
    <property type="match status" value="1"/>
</dbReference>
<keyword evidence="3" id="KW-1185">Reference proteome</keyword>
<name>A0AAE0HUS5_9PEZI</name>
<dbReference type="EMBL" id="JAUEDM010000009">
    <property type="protein sequence ID" value="KAK3312366.1"/>
    <property type="molecule type" value="Genomic_DNA"/>
</dbReference>
<dbReference type="PANTHER" id="PTHR13237">
    <property type="entry name" value="SOMETHING ABOUT SILENCING PROTEIN 10-RELATED"/>
    <property type="match status" value="1"/>
</dbReference>
<protein>
    <submittedName>
        <fullName evidence="2">Sas10/Utp3/C1D family-domain-containing protein</fullName>
    </submittedName>
</protein>
<dbReference type="GO" id="GO:0000462">
    <property type="term" value="P:maturation of SSU-rRNA from tricistronic rRNA transcript (SSU-rRNA, 5.8S rRNA, LSU-rRNA)"/>
    <property type="evidence" value="ECO:0007669"/>
    <property type="project" value="TreeGrafter"/>
</dbReference>
<feature type="compositionally biased region" description="Basic and acidic residues" evidence="1">
    <location>
        <begin position="125"/>
        <end position="135"/>
    </location>
</feature>
<dbReference type="InterPro" id="IPR007146">
    <property type="entry name" value="Sas10/Utp3/C1D"/>
</dbReference>
<dbReference type="GO" id="GO:0032040">
    <property type="term" value="C:small-subunit processome"/>
    <property type="evidence" value="ECO:0007669"/>
    <property type="project" value="TreeGrafter"/>
</dbReference>
<evidence type="ECO:0000313" key="2">
    <source>
        <dbReference type="EMBL" id="KAK3312366.1"/>
    </source>
</evidence>
<reference evidence="2" key="2">
    <citation type="submission" date="2023-06" db="EMBL/GenBank/DDBJ databases">
        <authorList>
            <consortium name="Lawrence Berkeley National Laboratory"/>
            <person name="Haridas S."/>
            <person name="Hensen N."/>
            <person name="Bonometti L."/>
            <person name="Westerberg I."/>
            <person name="Brannstrom I.O."/>
            <person name="Guillou S."/>
            <person name="Cros-Aarteil S."/>
            <person name="Calhoun S."/>
            <person name="Kuo A."/>
            <person name="Mondo S."/>
            <person name="Pangilinan J."/>
            <person name="Riley R."/>
            <person name="Labutti K."/>
            <person name="Andreopoulos B."/>
            <person name="Lipzen A."/>
            <person name="Chen C."/>
            <person name="Yanf M."/>
            <person name="Daum C."/>
            <person name="Ng V."/>
            <person name="Clum A."/>
            <person name="Steindorff A."/>
            <person name="Ohm R."/>
            <person name="Martin F."/>
            <person name="Silar P."/>
            <person name="Natvig D."/>
            <person name="Lalanne C."/>
            <person name="Gautier V."/>
            <person name="Ament-Velasquez S.L."/>
            <person name="Kruys A."/>
            <person name="Hutchinson M.I."/>
            <person name="Powell A.J."/>
            <person name="Barry K."/>
            <person name="Miller A.N."/>
            <person name="Grigoriev I.V."/>
            <person name="Debuchy R."/>
            <person name="Gladieux P."/>
            <person name="Thoren M.H."/>
            <person name="Johannesson H."/>
        </authorList>
    </citation>
    <scope>NUCLEOTIDE SEQUENCE</scope>
    <source>
        <strain evidence="2">CBS 118394</strain>
    </source>
</reference>
<reference evidence="2" key="1">
    <citation type="journal article" date="2023" name="Mol. Phylogenet. Evol.">
        <title>Genome-scale phylogeny and comparative genomics of the fungal order Sordariales.</title>
        <authorList>
            <person name="Hensen N."/>
            <person name="Bonometti L."/>
            <person name="Westerberg I."/>
            <person name="Brannstrom I.O."/>
            <person name="Guillou S."/>
            <person name="Cros-Aarteil S."/>
            <person name="Calhoun S."/>
            <person name="Haridas S."/>
            <person name="Kuo A."/>
            <person name="Mondo S."/>
            <person name="Pangilinan J."/>
            <person name="Riley R."/>
            <person name="LaButti K."/>
            <person name="Andreopoulos B."/>
            <person name="Lipzen A."/>
            <person name="Chen C."/>
            <person name="Yan M."/>
            <person name="Daum C."/>
            <person name="Ng V."/>
            <person name="Clum A."/>
            <person name="Steindorff A."/>
            <person name="Ohm R.A."/>
            <person name="Martin F."/>
            <person name="Silar P."/>
            <person name="Natvig D.O."/>
            <person name="Lalanne C."/>
            <person name="Gautier V."/>
            <person name="Ament-Velasquez S.L."/>
            <person name="Kruys A."/>
            <person name="Hutchinson M.I."/>
            <person name="Powell A.J."/>
            <person name="Barry K."/>
            <person name="Miller A.N."/>
            <person name="Grigoriev I.V."/>
            <person name="Debuchy R."/>
            <person name="Gladieux P."/>
            <person name="Hiltunen Thoren M."/>
            <person name="Johannesson H."/>
        </authorList>
    </citation>
    <scope>NUCLEOTIDE SEQUENCE</scope>
    <source>
        <strain evidence="2">CBS 118394</strain>
    </source>
</reference>
<gene>
    <name evidence="2" type="ORF">B0H66DRAFT_397459</name>
</gene>
<comment type="caution">
    <text evidence="2">The sequence shown here is derived from an EMBL/GenBank/DDBJ whole genome shotgun (WGS) entry which is preliminary data.</text>
</comment>
<feature type="region of interest" description="Disordered" evidence="1">
    <location>
        <begin position="316"/>
        <end position="380"/>
    </location>
</feature>
<sequence length="380" mass="41627">MAAPATLPALLDTLTKSLSSALEAAPKIAGLELPKDGLSLLDVKNDLLLSYLQNLVFLILLKLRQAKTGSPAQNDDESTLDDLVVKKLVELRVYLEKGVRPLEDKLRYQIDKVLRAADDAERNAKAAEAAAKGEESESDSEAESGDEEDDKLDAGGAPSARKISDLQYRPNLSAFVRPEGAAHGVGKHTDASGVYKPPRIAPTVMPTTERREEKQRNKPLKSATLDEFIADEMSVAPVAVPSIGTTIVQGGRRTKTASQIRTEEERRDYEERNFVRLPVESKKDRAKKAKAEGGRSRMNFGGEEWRDLGEGVDRINRLTQGKSTSKGTKALLEKSRKRGIDTVDGPRGGGGSEGTNMGDRYQKRLKVLEGGRRDRGNKRR</sequence>
<feature type="compositionally biased region" description="Basic and acidic residues" evidence="1">
    <location>
        <begin position="331"/>
        <end position="341"/>
    </location>
</feature>
<feature type="compositionally biased region" description="Polar residues" evidence="1">
    <location>
        <begin position="317"/>
        <end position="327"/>
    </location>
</feature>
<accession>A0AAE0HUS5</accession>
<feature type="region of interest" description="Disordered" evidence="1">
    <location>
        <begin position="125"/>
        <end position="164"/>
    </location>
</feature>